<feature type="transmembrane region" description="Helical" evidence="2">
    <location>
        <begin position="169"/>
        <end position="192"/>
    </location>
</feature>
<dbReference type="PANTHER" id="PTHR33269">
    <property type="entry name" value="NADH-UBIQUINONE OXIDOREDUCTASE CHAIN 6"/>
    <property type="match status" value="1"/>
</dbReference>
<comment type="similarity">
    <text evidence="1 2">Belongs to the complex I subunit 6 family.</text>
</comment>
<dbReference type="PANTHER" id="PTHR33269:SF17">
    <property type="entry name" value="NADH-UBIQUINONE OXIDOREDUCTASE CHAIN 6"/>
    <property type="match status" value="1"/>
</dbReference>
<protein>
    <recommendedName>
        <fullName evidence="2">NADH-quinone oxidoreductase subunit J</fullName>
        <ecNumber evidence="2">7.1.1.-</ecNumber>
    </recommendedName>
</protein>
<dbReference type="GO" id="GO:0008137">
    <property type="term" value="F:NADH dehydrogenase (ubiquinone) activity"/>
    <property type="evidence" value="ECO:0007669"/>
    <property type="project" value="UniProtKB-UniRule"/>
</dbReference>
<gene>
    <name evidence="3" type="ORF">ANPL_01805</name>
</gene>
<dbReference type="Pfam" id="PF00499">
    <property type="entry name" value="Oxidored_q3"/>
    <property type="match status" value="1"/>
</dbReference>
<dbReference type="Proteomes" id="UP000500930">
    <property type="component" value="Chromosome"/>
</dbReference>
<dbReference type="GO" id="GO:0048038">
    <property type="term" value="F:quinone binding"/>
    <property type="evidence" value="ECO:0007669"/>
    <property type="project" value="UniProtKB-UniRule"/>
</dbReference>
<evidence type="ECO:0000256" key="2">
    <source>
        <dbReference type="RuleBase" id="RU004429"/>
    </source>
</evidence>
<keyword evidence="2" id="KW-0874">Quinone</keyword>
<sequence>MLEVVSQFGLLTTAIMLYSGGVRLCARSMVGFLFFLFAGVVVVAAGAVVASSNPVHSVFALILTFFVSSALFVMLGAELVAMLLVIVYVGAVAVLFLFVVMMLDLDRVKSAHGLVRYYPIGVGLGAIFFCCAVYAVLVTKADFINSAGVKGSSMDSNIFLIGSQMYTEYFYAFQISGVLLLVAAVGTLVLTLRFGTSKSLKQDVGVQVSRSSRVRLVSPEVGRGVSDTD</sequence>
<dbReference type="InterPro" id="IPR001457">
    <property type="entry name" value="NADH_UbQ/plastoQ_OxRdtase_su6"/>
</dbReference>
<comment type="subcellular location">
    <subcellularLocation>
        <location evidence="2">Cell membrane</location>
        <topology evidence="2">Multi-pass membrane protein</topology>
    </subcellularLocation>
</comment>
<name>A0A858PY19_9RICK</name>
<keyword evidence="2" id="KW-0520">NAD</keyword>
<evidence type="ECO:0000256" key="1">
    <source>
        <dbReference type="ARBA" id="ARBA00005698"/>
    </source>
</evidence>
<comment type="function">
    <text evidence="2">NDH-1 shuttles electrons from NADH, via FMN and iron-sulfur (Fe-S) centers, to quinones in the respiratory chain. Couples the redox reaction to proton translocation (for every two electrons transferred, four hydrogen ions are translocated across the cytoplasmic membrane), and thus conserves the redox energy in a proton gradient.</text>
</comment>
<feature type="transmembrane region" description="Helical" evidence="2">
    <location>
        <begin position="117"/>
        <end position="137"/>
    </location>
</feature>
<comment type="catalytic activity">
    <reaction evidence="2">
        <text>a quinone + NADH + 5 H(+)(in) = a quinol + NAD(+) + 4 H(+)(out)</text>
        <dbReference type="Rhea" id="RHEA:57888"/>
        <dbReference type="ChEBI" id="CHEBI:15378"/>
        <dbReference type="ChEBI" id="CHEBI:24646"/>
        <dbReference type="ChEBI" id="CHEBI:57540"/>
        <dbReference type="ChEBI" id="CHEBI:57945"/>
        <dbReference type="ChEBI" id="CHEBI:132124"/>
    </reaction>
</comment>
<proteinExistence type="inferred from homology"/>
<organism evidence="3 4">
    <name type="scientific">Anaplasma platys</name>
    <dbReference type="NCBI Taxonomy" id="949"/>
    <lineage>
        <taxon>Bacteria</taxon>
        <taxon>Pseudomonadati</taxon>
        <taxon>Pseudomonadota</taxon>
        <taxon>Alphaproteobacteria</taxon>
        <taxon>Rickettsiales</taxon>
        <taxon>Anaplasmataceae</taxon>
        <taxon>Anaplasma</taxon>
    </lineage>
</organism>
<dbReference type="KEGG" id="aplt:ANPL_01805"/>
<keyword evidence="2" id="KW-0812">Transmembrane</keyword>
<keyword evidence="4" id="KW-1185">Reference proteome</keyword>
<dbReference type="EC" id="7.1.1.-" evidence="2"/>
<evidence type="ECO:0000313" key="3">
    <source>
        <dbReference type="EMBL" id="QJC27464.1"/>
    </source>
</evidence>
<dbReference type="AlphaFoldDB" id="A0A858PY19"/>
<keyword evidence="2" id="KW-1003">Cell membrane</keyword>
<dbReference type="EMBL" id="CP046391">
    <property type="protein sequence ID" value="QJC27464.1"/>
    <property type="molecule type" value="Genomic_DNA"/>
</dbReference>
<reference evidence="3 4" key="1">
    <citation type="journal article" date="2020" name="Pathogens">
        <title>First Whole Genome Sequence of Anaplasma platys, an Obligate Intracellular Rickettsial Pathogen of Dogs.</title>
        <authorList>
            <person name="Llanes A."/>
            <person name="Rajeev S."/>
        </authorList>
    </citation>
    <scope>NUCLEOTIDE SEQUENCE [LARGE SCALE GENOMIC DNA]</scope>
    <source>
        <strain evidence="3 4">S3</strain>
    </source>
</reference>
<feature type="transmembrane region" description="Helical" evidence="2">
    <location>
        <begin position="29"/>
        <end position="50"/>
    </location>
</feature>
<dbReference type="Gene3D" id="1.20.120.1200">
    <property type="entry name" value="NADH-ubiquinone/plastoquinone oxidoreductase chain 6, subunit NuoJ"/>
    <property type="match status" value="1"/>
</dbReference>
<dbReference type="NCBIfam" id="NF005164">
    <property type="entry name" value="PRK06638.1-4"/>
    <property type="match status" value="1"/>
</dbReference>
<dbReference type="GO" id="GO:0005886">
    <property type="term" value="C:plasma membrane"/>
    <property type="evidence" value="ECO:0007669"/>
    <property type="project" value="UniProtKB-SubCell"/>
</dbReference>
<accession>A0A858PY19</accession>
<evidence type="ECO:0000313" key="4">
    <source>
        <dbReference type="Proteomes" id="UP000500930"/>
    </source>
</evidence>
<feature type="transmembrane region" description="Helical" evidence="2">
    <location>
        <begin position="57"/>
        <end position="75"/>
    </location>
</feature>
<keyword evidence="2" id="KW-0472">Membrane</keyword>
<keyword evidence="2" id="KW-1133">Transmembrane helix</keyword>
<dbReference type="InterPro" id="IPR042106">
    <property type="entry name" value="Nuo/plastoQ_OxRdtase_6_NuoJ"/>
</dbReference>
<feature type="transmembrane region" description="Helical" evidence="2">
    <location>
        <begin position="81"/>
        <end position="105"/>
    </location>
</feature>